<dbReference type="EMBL" id="ML119192">
    <property type="protein sequence ID" value="RPB07185.1"/>
    <property type="molecule type" value="Genomic_DNA"/>
</dbReference>
<evidence type="ECO:0000313" key="5">
    <source>
        <dbReference type="Proteomes" id="UP000277580"/>
    </source>
</evidence>
<evidence type="ECO:0000256" key="1">
    <source>
        <dbReference type="SAM" id="MobiDB-lite"/>
    </source>
</evidence>
<evidence type="ECO:0000313" key="4">
    <source>
        <dbReference type="EMBL" id="RPB07185.1"/>
    </source>
</evidence>
<feature type="region of interest" description="Disordered" evidence="1">
    <location>
        <begin position="129"/>
        <end position="149"/>
    </location>
</feature>
<keyword evidence="5" id="KW-1185">Reference proteome</keyword>
<proteinExistence type="predicted"/>
<accession>A0A3N4KMY9</accession>
<keyword evidence="3" id="KW-0732">Signal</keyword>
<reference evidence="4 5" key="1">
    <citation type="journal article" date="2018" name="Nat. Ecol. Evol.">
        <title>Pezizomycetes genomes reveal the molecular basis of ectomycorrhizal truffle lifestyle.</title>
        <authorList>
            <person name="Murat C."/>
            <person name="Payen T."/>
            <person name="Noel B."/>
            <person name="Kuo A."/>
            <person name="Morin E."/>
            <person name="Chen J."/>
            <person name="Kohler A."/>
            <person name="Krizsan K."/>
            <person name="Balestrini R."/>
            <person name="Da Silva C."/>
            <person name="Montanini B."/>
            <person name="Hainaut M."/>
            <person name="Levati E."/>
            <person name="Barry K.W."/>
            <person name="Belfiori B."/>
            <person name="Cichocki N."/>
            <person name="Clum A."/>
            <person name="Dockter R.B."/>
            <person name="Fauchery L."/>
            <person name="Guy J."/>
            <person name="Iotti M."/>
            <person name="Le Tacon F."/>
            <person name="Lindquist E.A."/>
            <person name="Lipzen A."/>
            <person name="Malagnac F."/>
            <person name="Mello A."/>
            <person name="Molinier V."/>
            <person name="Miyauchi S."/>
            <person name="Poulain J."/>
            <person name="Riccioni C."/>
            <person name="Rubini A."/>
            <person name="Sitrit Y."/>
            <person name="Splivallo R."/>
            <person name="Traeger S."/>
            <person name="Wang M."/>
            <person name="Zifcakova L."/>
            <person name="Wipf D."/>
            <person name="Zambonelli A."/>
            <person name="Paolocci F."/>
            <person name="Nowrousian M."/>
            <person name="Ottonello S."/>
            <person name="Baldrian P."/>
            <person name="Spatafora J.W."/>
            <person name="Henrissat B."/>
            <person name="Nagy L.G."/>
            <person name="Aury J.M."/>
            <person name="Wincker P."/>
            <person name="Grigoriev I.V."/>
            <person name="Bonfante P."/>
            <person name="Martin F.M."/>
        </authorList>
    </citation>
    <scope>NUCLEOTIDE SEQUENCE [LARGE SCALE GENOMIC DNA]</scope>
    <source>
        <strain evidence="4 5">CCBAS932</strain>
    </source>
</reference>
<dbReference type="OrthoDB" id="5430627at2759"/>
<feature type="region of interest" description="Disordered" evidence="1">
    <location>
        <begin position="305"/>
        <end position="369"/>
    </location>
</feature>
<keyword evidence="2" id="KW-1133">Transmembrane helix</keyword>
<evidence type="ECO:0000256" key="2">
    <source>
        <dbReference type="SAM" id="Phobius"/>
    </source>
</evidence>
<feature type="compositionally biased region" description="Basic and acidic residues" evidence="1">
    <location>
        <begin position="439"/>
        <end position="450"/>
    </location>
</feature>
<evidence type="ECO:0008006" key="6">
    <source>
        <dbReference type="Google" id="ProtNLM"/>
    </source>
</evidence>
<feature type="signal peptide" evidence="3">
    <location>
        <begin position="1"/>
        <end position="26"/>
    </location>
</feature>
<dbReference type="InParanoid" id="A0A3N4KMY9"/>
<feature type="region of interest" description="Disordered" evidence="1">
    <location>
        <begin position="411"/>
        <end position="450"/>
    </location>
</feature>
<sequence>MFTNYPSLVAFLGIICLLLDLTFTTAAEVGYGPKFDACGDNCQTQMVSFCTVGHDQAQMRTCWCEEAEYIIRMDACLRTCDPAVSNIDEQRDQLLRYRNFVCEPSTASADTEFTEYYQTRFASVEGGFVPEATRGIPPPTASPRDIQTTTTETVTSTSTPFGSDIYTNLLPSSTLTTIVRPTSNITTSPVSTATATASSYVTALPSTAAGPTMLKTGLTTVQLALIISGVALFSIILSMSILYYTRRREPPKRPIWNPPPPPPLPRPSPTSFVYCHPTSPPPIFLSPSRKSFDLDLEPHAITTSTSSFYSRDSESVISPPSRGRGRYTYFPPRESPMPSPELSDFNKYFQPPPPPPPPPPPHPPSSSYYSVTPLATPAVPASSPTPSVSQMTSASAIAAAIVANHRKSRNSSHTLIDAEPQQAIVQGAVGRNASRSRSRGLDTRRSSRRRDTGIESECCYGYECEEDDCNASCESWSERGSCYWYEEDANWWDLRESQVMGPVLGSMDS</sequence>
<feature type="transmembrane region" description="Helical" evidence="2">
    <location>
        <begin position="223"/>
        <end position="244"/>
    </location>
</feature>
<organism evidence="4 5">
    <name type="scientific">Morchella conica CCBAS932</name>
    <dbReference type="NCBI Taxonomy" id="1392247"/>
    <lineage>
        <taxon>Eukaryota</taxon>
        <taxon>Fungi</taxon>
        <taxon>Dikarya</taxon>
        <taxon>Ascomycota</taxon>
        <taxon>Pezizomycotina</taxon>
        <taxon>Pezizomycetes</taxon>
        <taxon>Pezizales</taxon>
        <taxon>Morchellaceae</taxon>
        <taxon>Morchella</taxon>
    </lineage>
</organism>
<feature type="compositionally biased region" description="Polar residues" evidence="1">
    <location>
        <begin position="305"/>
        <end position="318"/>
    </location>
</feature>
<gene>
    <name evidence="4" type="ORF">P167DRAFT_423335</name>
</gene>
<feature type="chain" id="PRO_5018309510" description="Extracellular membrane protein CFEM domain-containing protein" evidence="3">
    <location>
        <begin position="27"/>
        <end position="509"/>
    </location>
</feature>
<keyword evidence="2" id="KW-0812">Transmembrane</keyword>
<evidence type="ECO:0000256" key="3">
    <source>
        <dbReference type="SAM" id="SignalP"/>
    </source>
</evidence>
<keyword evidence="2" id="KW-0472">Membrane</keyword>
<name>A0A3N4KMY9_9PEZI</name>
<feature type="compositionally biased region" description="Pro residues" evidence="1">
    <location>
        <begin position="350"/>
        <end position="364"/>
    </location>
</feature>
<protein>
    <recommendedName>
        <fullName evidence="6">Extracellular membrane protein CFEM domain-containing protein</fullName>
    </recommendedName>
</protein>
<dbReference type="Proteomes" id="UP000277580">
    <property type="component" value="Unassembled WGS sequence"/>
</dbReference>
<dbReference type="AlphaFoldDB" id="A0A3N4KMY9"/>